<dbReference type="PANTHER" id="PTHR43798:SF31">
    <property type="entry name" value="AB HYDROLASE SUPERFAMILY PROTEIN YCLE"/>
    <property type="match status" value="1"/>
</dbReference>
<dbReference type="EMBL" id="SRID01000002">
    <property type="protein sequence ID" value="TGB19381.1"/>
    <property type="molecule type" value="Genomic_DNA"/>
</dbReference>
<dbReference type="Proteomes" id="UP000297948">
    <property type="component" value="Unassembled WGS sequence"/>
</dbReference>
<dbReference type="Gene3D" id="3.40.50.1820">
    <property type="entry name" value="alpha/beta hydrolase"/>
    <property type="match status" value="1"/>
</dbReference>
<evidence type="ECO:0000256" key="1">
    <source>
        <dbReference type="ARBA" id="ARBA00022801"/>
    </source>
</evidence>
<dbReference type="InterPro" id="IPR050266">
    <property type="entry name" value="AB_hydrolase_sf"/>
</dbReference>
<dbReference type="Pfam" id="PF00561">
    <property type="entry name" value="Abhydrolase_1"/>
    <property type="match status" value="1"/>
</dbReference>
<dbReference type="GO" id="GO:0016787">
    <property type="term" value="F:hydrolase activity"/>
    <property type="evidence" value="ECO:0007669"/>
    <property type="project" value="UniProtKB-KW"/>
</dbReference>
<dbReference type="InterPro" id="IPR029058">
    <property type="entry name" value="AB_hydrolase_fold"/>
</dbReference>
<gene>
    <name evidence="3" type="ORF">E4099_00700</name>
</gene>
<dbReference type="InterPro" id="IPR000073">
    <property type="entry name" value="AB_hydrolase_1"/>
</dbReference>
<dbReference type="SUPFAM" id="SSF53474">
    <property type="entry name" value="alpha/beta-Hydrolases"/>
    <property type="match status" value="1"/>
</dbReference>
<feature type="domain" description="AB hydrolase-1" evidence="2">
    <location>
        <begin position="30"/>
        <end position="162"/>
    </location>
</feature>
<dbReference type="AlphaFoldDB" id="A0A4Z0HE20"/>
<evidence type="ECO:0000313" key="4">
    <source>
        <dbReference type="Proteomes" id="UP000297948"/>
    </source>
</evidence>
<name>A0A4Z0HE20_9ACTN</name>
<proteinExistence type="predicted"/>
<dbReference type="GO" id="GO:0016020">
    <property type="term" value="C:membrane"/>
    <property type="evidence" value="ECO:0007669"/>
    <property type="project" value="TreeGrafter"/>
</dbReference>
<comment type="caution">
    <text evidence="3">The sequence shown here is derived from an EMBL/GenBank/DDBJ whole genome shotgun (WGS) entry which is preliminary data.</text>
</comment>
<dbReference type="RefSeq" id="WP_135336888.1">
    <property type="nucleotide sequence ID" value="NZ_JBHLTX010000035.1"/>
</dbReference>
<evidence type="ECO:0000313" key="3">
    <source>
        <dbReference type="EMBL" id="TGB19381.1"/>
    </source>
</evidence>
<accession>A0A4Z0HE20</accession>
<organism evidence="3 4">
    <name type="scientific">Streptomyces palmae</name>
    <dbReference type="NCBI Taxonomy" id="1701085"/>
    <lineage>
        <taxon>Bacteria</taxon>
        <taxon>Bacillati</taxon>
        <taxon>Actinomycetota</taxon>
        <taxon>Actinomycetes</taxon>
        <taxon>Kitasatosporales</taxon>
        <taxon>Streptomycetaceae</taxon>
        <taxon>Streptomyces</taxon>
    </lineage>
</organism>
<keyword evidence="4" id="KW-1185">Reference proteome</keyword>
<evidence type="ECO:0000259" key="2">
    <source>
        <dbReference type="Pfam" id="PF00561"/>
    </source>
</evidence>
<dbReference type="PANTHER" id="PTHR43798">
    <property type="entry name" value="MONOACYLGLYCEROL LIPASE"/>
    <property type="match status" value="1"/>
</dbReference>
<dbReference type="OrthoDB" id="2987348at2"/>
<sequence length="344" mass="36435">MTADQLRTRRVPTDRLTVQITETAREEGEPVVFVHGNVSSAAFWRTTLPLLPERYRPIAVDLRGFGGTDPLPIDATRGLLDHVDDLAALLAALGIERAHLVGWSMGGGVVMQYLREHPAAVRSLTLVNPVSPYGFGGTHGVDGILNSPDGAGSGAGTANPEFVARLARGDRGEDSPLSPRAVLAACYVKPPLRPAHEDAYVDAMLTTRTGEDHYPGDSAGSEAWPGVAPGGRGVLNSLSPLHFRIDDLHLVDPKPPVLWIRGEDDVIVSDTSMFDLAHLGAIGAVPGWDGTPAQPMVAQTRHVLDRYAAAGGAVREVALPGAGHAVHLERPEEFGTALKEVLSA</sequence>
<dbReference type="PRINTS" id="PR00111">
    <property type="entry name" value="ABHYDROLASE"/>
</dbReference>
<protein>
    <submittedName>
        <fullName evidence="3">Alpha/beta hydrolase</fullName>
    </submittedName>
</protein>
<keyword evidence="1 3" id="KW-0378">Hydrolase</keyword>
<reference evidence="3 4" key="1">
    <citation type="submission" date="2019-03" db="EMBL/GenBank/DDBJ databases">
        <authorList>
            <person name="Gonzalez-Pimentel J.L."/>
        </authorList>
    </citation>
    <scope>NUCLEOTIDE SEQUENCE [LARGE SCALE GENOMIC DNA]</scope>
    <source>
        <strain evidence="3 4">JCM 31289</strain>
    </source>
</reference>